<gene>
    <name evidence="1" type="ORF">SGQ83_01565</name>
</gene>
<comment type="caution">
    <text evidence="1">The sequence shown here is derived from an EMBL/GenBank/DDBJ whole genome shotgun (WGS) entry which is preliminary data.</text>
</comment>
<evidence type="ECO:0000313" key="1">
    <source>
        <dbReference type="EMBL" id="MDX6188024.1"/>
    </source>
</evidence>
<protein>
    <submittedName>
        <fullName evidence="1">Uncharacterized protein</fullName>
    </submittedName>
</protein>
<keyword evidence="2" id="KW-1185">Reference proteome</keyword>
<organism evidence="1 2">
    <name type="scientific">Flavobacterium cupriresistens</name>
    <dbReference type="NCBI Taxonomy" id="2893885"/>
    <lineage>
        <taxon>Bacteria</taxon>
        <taxon>Pseudomonadati</taxon>
        <taxon>Bacteroidota</taxon>
        <taxon>Flavobacteriia</taxon>
        <taxon>Flavobacteriales</taxon>
        <taxon>Flavobacteriaceae</taxon>
        <taxon>Flavobacterium</taxon>
    </lineage>
</organism>
<name>A0ABU4R620_9FLAO</name>
<dbReference type="EMBL" id="JAWXVI010000001">
    <property type="protein sequence ID" value="MDX6188024.1"/>
    <property type="molecule type" value="Genomic_DNA"/>
</dbReference>
<reference evidence="1 2" key="1">
    <citation type="submission" date="2023-11" db="EMBL/GenBank/DDBJ databases">
        <title>Unpublished Manusciprt.</title>
        <authorList>
            <person name="Saticioglu I.B."/>
            <person name="Ay H."/>
            <person name="Ajmi N."/>
            <person name="Altun S."/>
            <person name="Duman M."/>
        </authorList>
    </citation>
    <scope>NUCLEOTIDE SEQUENCE [LARGE SCALE GENOMIC DNA]</scope>
    <source>
        <strain evidence="1 2">Fl-318</strain>
    </source>
</reference>
<dbReference type="RefSeq" id="WP_230002568.1">
    <property type="nucleotide sequence ID" value="NZ_CP087134.1"/>
</dbReference>
<accession>A0ABU4R620</accession>
<sequence>MKYLFILILFCQNIFCQNILSDNSKKISIIILDSKLEDGQFVNVKIKNNSKLNYCFVIDTSFYTRNRLSYDGNFENFSIYLYKNGIEKKIPASKEVTNHIKFKDSIVDKRKGKAIEKKNDTLIVDEYFLYKSLYKNGFVRTLSVIKVKSGKSIYLRIPFNLVIKYLNQGVNQYYNIDRTKKYSVGIEYMIKQEYIDKYIHKKEKNSFENEGYTFFIGSLVSNNVSLVLK</sequence>
<dbReference type="Proteomes" id="UP001273350">
    <property type="component" value="Unassembled WGS sequence"/>
</dbReference>
<proteinExistence type="predicted"/>
<evidence type="ECO:0000313" key="2">
    <source>
        <dbReference type="Proteomes" id="UP001273350"/>
    </source>
</evidence>